<dbReference type="PANTHER" id="PTHR31302:SF31">
    <property type="entry name" value="PHOSPHODIESTERASE YAEI"/>
    <property type="match status" value="1"/>
</dbReference>
<dbReference type="InterPro" id="IPR004843">
    <property type="entry name" value="Calcineurin-like_PHP"/>
</dbReference>
<dbReference type="CDD" id="cd07385">
    <property type="entry name" value="MPP_YkuE_C"/>
    <property type="match status" value="1"/>
</dbReference>
<sequence length="298" mass="32602">MAKRYGGKERVAVTRRKFILAIAFFVLLILILPLSFILISARASQRVTVKQVEVTLPNMPPELDGLTIAHLSDLHYGFGLYTNIRAVEDVTALVRALNAELIVFTGDLLDHTADPQLSETSILKGLHAPLGVYAVLGNHDHAFERSTLRNTLSADGIRLLVNESIRLTRNGRSFWLVGLDDPLVGEPKLAEAMSSIPSEDFVLLLVHTPDFADRSAEHNLPLQLSGHSHCGQIRLPGIGPLWLPPLGKKYPSGLRPVSSGKTYVYTNCGLGTSGVPFRLFCPPEIAFITLRVTSRQGA</sequence>
<accession>A0A179ISN2</accession>
<evidence type="ECO:0000259" key="4">
    <source>
        <dbReference type="Pfam" id="PF00149"/>
    </source>
</evidence>
<keyword evidence="2" id="KW-0378">Hydrolase</keyword>
<dbReference type="GO" id="GO:0046872">
    <property type="term" value="F:metal ion binding"/>
    <property type="evidence" value="ECO:0007669"/>
    <property type="project" value="UniProtKB-KW"/>
</dbReference>
<keyword evidence="3" id="KW-0812">Transmembrane</keyword>
<gene>
    <name evidence="5" type="ORF">SA87_07435</name>
</gene>
<dbReference type="Proteomes" id="UP000243024">
    <property type="component" value="Unassembled WGS sequence"/>
</dbReference>
<keyword evidence="1" id="KW-0479">Metal-binding</keyword>
<dbReference type="PANTHER" id="PTHR31302">
    <property type="entry name" value="TRANSMEMBRANE PROTEIN WITH METALLOPHOSPHOESTERASE DOMAIN-RELATED"/>
    <property type="match status" value="1"/>
</dbReference>
<dbReference type="EMBL" id="JXBB01000011">
    <property type="protein sequence ID" value="OAR04809.1"/>
    <property type="molecule type" value="Genomic_DNA"/>
</dbReference>
<dbReference type="Gene3D" id="3.60.21.10">
    <property type="match status" value="1"/>
</dbReference>
<keyword evidence="6" id="KW-1185">Reference proteome</keyword>
<evidence type="ECO:0000313" key="6">
    <source>
        <dbReference type="Proteomes" id="UP000243024"/>
    </source>
</evidence>
<dbReference type="AlphaFoldDB" id="A0A179ISN2"/>
<evidence type="ECO:0000256" key="2">
    <source>
        <dbReference type="ARBA" id="ARBA00022801"/>
    </source>
</evidence>
<protein>
    <recommendedName>
        <fullName evidence="4">Calcineurin-like phosphoesterase domain-containing protein</fullName>
    </recommendedName>
</protein>
<comment type="caution">
    <text evidence="5">The sequence shown here is derived from an EMBL/GenBank/DDBJ whole genome shotgun (WGS) entry which is preliminary data.</text>
</comment>
<evidence type="ECO:0000256" key="3">
    <source>
        <dbReference type="SAM" id="Phobius"/>
    </source>
</evidence>
<keyword evidence="3" id="KW-0472">Membrane</keyword>
<feature type="transmembrane region" description="Helical" evidence="3">
    <location>
        <begin position="20"/>
        <end position="41"/>
    </location>
</feature>
<dbReference type="GO" id="GO:0016020">
    <property type="term" value="C:membrane"/>
    <property type="evidence" value="ECO:0007669"/>
    <property type="project" value="GOC"/>
</dbReference>
<dbReference type="InterPro" id="IPR051158">
    <property type="entry name" value="Metallophosphoesterase_sf"/>
</dbReference>
<feature type="domain" description="Calcineurin-like phosphoesterase" evidence="4">
    <location>
        <begin position="67"/>
        <end position="230"/>
    </location>
</feature>
<dbReference type="SUPFAM" id="SSF56300">
    <property type="entry name" value="Metallo-dependent phosphatases"/>
    <property type="match status" value="1"/>
</dbReference>
<organism evidence="5 6">
    <name type="scientific">Hydrogenibacillus schlegelii</name>
    <name type="common">Bacillus schlegelii</name>
    <dbReference type="NCBI Taxonomy" id="1484"/>
    <lineage>
        <taxon>Bacteria</taxon>
        <taxon>Bacillati</taxon>
        <taxon>Bacillota</taxon>
        <taxon>Bacilli</taxon>
        <taxon>Bacillales</taxon>
        <taxon>Bacillales Family X. Incertae Sedis</taxon>
        <taxon>Hydrogenibacillus</taxon>
    </lineage>
</organism>
<dbReference type="Pfam" id="PF00149">
    <property type="entry name" value="Metallophos"/>
    <property type="match status" value="1"/>
</dbReference>
<keyword evidence="3" id="KW-1133">Transmembrane helix</keyword>
<reference evidence="5 6" key="1">
    <citation type="submission" date="2015-09" db="EMBL/GenBank/DDBJ databases">
        <title>Draft genome sequence of Hydrogenibacillus schlegelii DSM 2000.</title>
        <authorList>
            <person name="Hemp J."/>
        </authorList>
    </citation>
    <scope>NUCLEOTIDE SEQUENCE [LARGE SCALE GENOMIC DNA]</scope>
    <source>
        <strain evidence="5 6">MA 48</strain>
    </source>
</reference>
<proteinExistence type="predicted"/>
<dbReference type="GO" id="GO:0009245">
    <property type="term" value="P:lipid A biosynthetic process"/>
    <property type="evidence" value="ECO:0007669"/>
    <property type="project" value="TreeGrafter"/>
</dbReference>
<name>A0A179ISN2_HYDSH</name>
<evidence type="ECO:0000313" key="5">
    <source>
        <dbReference type="EMBL" id="OAR04809.1"/>
    </source>
</evidence>
<evidence type="ECO:0000256" key="1">
    <source>
        <dbReference type="ARBA" id="ARBA00022723"/>
    </source>
</evidence>
<dbReference type="GO" id="GO:0008758">
    <property type="term" value="F:UDP-2,3-diacylglucosamine hydrolase activity"/>
    <property type="evidence" value="ECO:0007669"/>
    <property type="project" value="TreeGrafter"/>
</dbReference>
<dbReference type="OrthoDB" id="9780884at2"/>
<dbReference type="InterPro" id="IPR029052">
    <property type="entry name" value="Metallo-depent_PP-like"/>
</dbReference>